<reference evidence="2" key="1">
    <citation type="submission" date="2021-02" db="EMBL/GenBank/DDBJ databases">
        <authorList>
            <person name="Nowell W R."/>
        </authorList>
    </citation>
    <scope>NUCLEOTIDE SEQUENCE</scope>
    <source>
        <strain evidence="2">Ploen Becks lab</strain>
    </source>
</reference>
<name>A0A813Z904_9BILA</name>
<keyword evidence="1" id="KW-0472">Membrane</keyword>
<organism evidence="2 3">
    <name type="scientific">Brachionus calyciflorus</name>
    <dbReference type="NCBI Taxonomy" id="104777"/>
    <lineage>
        <taxon>Eukaryota</taxon>
        <taxon>Metazoa</taxon>
        <taxon>Spiralia</taxon>
        <taxon>Gnathifera</taxon>
        <taxon>Rotifera</taxon>
        <taxon>Eurotatoria</taxon>
        <taxon>Monogononta</taxon>
        <taxon>Pseudotrocha</taxon>
        <taxon>Ploima</taxon>
        <taxon>Brachionidae</taxon>
        <taxon>Brachionus</taxon>
    </lineage>
</organism>
<dbReference type="EMBL" id="CAJNOC010001844">
    <property type="protein sequence ID" value="CAF0895295.1"/>
    <property type="molecule type" value="Genomic_DNA"/>
</dbReference>
<evidence type="ECO:0000313" key="3">
    <source>
        <dbReference type="Proteomes" id="UP000663879"/>
    </source>
</evidence>
<dbReference type="AlphaFoldDB" id="A0A813Z904"/>
<evidence type="ECO:0000313" key="2">
    <source>
        <dbReference type="EMBL" id="CAF0895295.1"/>
    </source>
</evidence>
<keyword evidence="3" id="KW-1185">Reference proteome</keyword>
<comment type="caution">
    <text evidence="2">The sequence shown here is derived from an EMBL/GenBank/DDBJ whole genome shotgun (WGS) entry which is preliminary data.</text>
</comment>
<feature type="transmembrane region" description="Helical" evidence="1">
    <location>
        <begin position="6"/>
        <end position="25"/>
    </location>
</feature>
<accession>A0A813Z904</accession>
<keyword evidence="1" id="KW-1133">Transmembrane helix</keyword>
<gene>
    <name evidence="2" type="ORF">OXX778_LOCUS11121</name>
</gene>
<proteinExistence type="predicted"/>
<evidence type="ECO:0000256" key="1">
    <source>
        <dbReference type="SAM" id="Phobius"/>
    </source>
</evidence>
<sequence length="127" mass="14326">MDDSINVPTRLIVLIFCFGICCFYFNNKFSKPEFKGYVQKVFKPILGNETNHTLLNMLENNSGILSVGLSTSAVTIVSYLPKFIVEPKNVIYGLVATGALGLAKYKFDVIDWGFYQLKKNETENIKN</sequence>
<keyword evidence="1" id="KW-0812">Transmembrane</keyword>
<dbReference type="Proteomes" id="UP000663879">
    <property type="component" value="Unassembled WGS sequence"/>
</dbReference>
<protein>
    <submittedName>
        <fullName evidence="2">Uncharacterized protein</fullName>
    </submittedName>
</protein>